<accession>A0ABN1MLT5</accession>
<sequence length="142" mass="16496">MNWGKGITIAIIAFMTFIVVLIVNLMSKNVDLEYEDYYMREVSYSDRITAESNGLPFVRTTRVQFTEDALVILLPDDFPAVDSGLVHFYRPDNAGADVRMELTNEKEQFFPIKLFKSGRYEIRMEWTGDGKPYFLKKTVFVQ</sequence>
<evidence type="ECO:0000256" key="1">
    <source>
        <dbReference type="SAM" id="Phobius"/>
    </source>
</evidence>
<evidence type="ECO:0008006" key="4">
    <source>
        <dbReference type="Google" id="ProtNLM"/>
    </source>
</evidence>
<keyword evidence="1" id="KW-1133">Transmembrane helix</keyword>
<keyword evidence="3" id="KW-1185">Reference proteome</keyword>
<organism evidence="2 3">
    <name type="scientific">Wandonia haliotis</name>
    <dbReference type="NCBI Taxonomy" id="574963"/>
    <lineage>
        <taxon>Bacteria</taxon>
        <taxon>Pseudomonadati</taxon>
        <taxon>Bacteroidota</taxon>
        <taxon>Flavobacteriia</taxon>
        <taxon>Flavobacteriales</taxon>
        <taxon>Crocinitomicaceae</taxon>
        <taxon>Wandonia</taxon>
    </lineage>
</organism>
<gene>
    <name evidence="2" type="ORF">GCM10009118_03170</name>
</gene>
<keyword evidence="1" id="KW-0472">Membrane</keyword>
<keyword evidence="1" id="KW-0812">Transmembrane</keyword>
<proteinExistence type="predicted"/>
<dbReference type="EMBL" id="BAAAFH010000003">
    <property type="protein sequence ID" value="GAA0873909.1"/>
    <property type="molecule type" value="Genomic_DNA"/>
</dbReference>
<feature type="transmembrane region" description="Helical" evidence="1">
    <location>
        <begin position="6"/>
        <end position="26"/>
    </location>
</feature>
<comment type="caution">
    <text evidence="2">The sequence shown here is derived from an EMBL/GenBank/DDBJ whole genome shotgun (WGS) entry which is preliminary data.</text>
</comment>
<evidence type="ECO:0000313" key="2">
    <source>
        <dbReference type="EMBL" id="GAA0873909.1"/>
    </source>
</evidence>
<dbReference type="Pfam" id="PF05751">
    <property type="entry name" value="FixH"/>
    <property type="match status" value="1"/>
</dbReference>
<evidence type="ECO:0000313" key="3">
    <source>
        <dbReference type="Proteomes" id="UP001501126"/>
    </source>
</evidence>
<dbReference type="RefSeq" id="WP_343784420.1">
    <property type="nucleotide sequence ID" value="NZ_BAAAFH010000003.1"/>
</dbReference>
<dbReference type="Proteomes" id="UP001501126">
    <property type="component" value="Unassembled WGS sequence"/>
</dbReference>
<dbReference type="InterPro" id="IPR008620">
    <property type="entry name" value="FixH"/>
</dbReference>
<protein>
    <recommendedName>
        <fullName evidence="4">Nitrogen fixation protein FixH</fullName>
    </recommendedName>
</protein>
<name>A0ABN1MLT5_9FLAO</name>
<reference evidence="2 3" key="1">
    <citation type="journal article" date="2019" name="Int. J. Syst. Evol. Microbiol.">
        <title>The Global Catalogue of Microorganisms (GCM) 10K type strain sequencing project: providing services to taxonomists for standard genome sequencing and annotation.</title>
        <authorList>
            <consortium name="The Broad Institute Genomics Platform"/>
            <consortium name="The Broad Institute Genome Sequencing Center for Infectious Disease"/>
            <person name="Wu L."/>
            <person name="Ma J."/>
        </authorList>
    </citation>
    <scope>NUCLEOTIDE SEQUENCE [LARGE SCALE GENOMIC DNA]</scope>
    <source>
        <strain evidence="2 3">JCM 16083</strain>
    </source>
</reference>